<dbReference type="WBParaSite" id="PSAMB.scaffold4325size15000.g24070.t1">
    <property type="protein sequence ID" value="PSAMB.scaffold4325size15000.g24070.t1"/>
    <property type="gene ID" value="PSAMB.scaffold4325size15000.g24070"/>
</dbReference>
<proteinExistence type="predicted"/>
<dbReference type="Proteomes" id="UP000887566">
    <property type="component" value="Unplaced"/>
</dbReference>
<evidence type="ECO:0000313" key="2">
    <source>
        <dbReference type="WBParaSite" id="PSAMB.scaffold4325size15000.g24070.t1"/>
    </source>
</evidence>
<reference evidence="2" key="1">
    <citation type="submission" date="2022-11" db="UniProtKB">
        <authorList>
            <consortium name="WormBaseParasite"/>
        </authorList>
    </citation>
    <scope>IDENTIFICATION</scope>
</reference>
<protein>
    <submittedName>
        <fullName evidence="2">Uncharacterized protein</fullName>
    </submittedName>
</protein>
<organism evidence="1 2">
    <name type="scientific">Plectus sambesii</name>
    <dbReference type="NCBI Taxonomy" id="2011161"/>
    <lineage>
        <taxon>Eukaryota</taxon>
        <taxon>Metazoa</taxon>
        <taxon>Ecdysozoa</taxon>
        <taxon>Nematoda</taxon>
        <taxon>Chromadorea</taxon>
        <taxon>Plectida</taxon>
        <taxon>Plectina</taxon>
        <taxon>Plectoidea</taxon>
        <taxon>Plectidae</taxon>
        <taxon>Plectus</taxon>
    </lineage>
</organism>
<dbReference type="AlphaFoldDB" id="A0A914WJR2"/>
<sequence length="238" mass="26835">MAVGYNQELYNLIDEPDDSNIKESGVGKCALASFALIEAHFKNLGTQIDQVARDGQLKATMREVRTVLLNVEKVARTFKDLKIIGQQDDVVRAMRRACEIYNPKDLLHTLSGISSRYPGLFQELAEGTGYSETKFYQLASGILVEAEMAGVLAMKCILWAESPVSETLKQRYEIEITEYINETEIELMKAGGNLRQNFSTIVQNDMQSFLKYTTENHLNTQQVRHKVDQAIFIRCLGG</sequence>
<evidence type="ECO:0000313" key="1">
    <source>
        <dbReference type="Proteomes" id="UP000887566"/>
    </source>
</evidence>
<accession>A0A914WJR2</accession>
<keyword evidence="1" id="KW-1185">Reference proteome</keyword>
<name>A0A914WJR2_9BILA</name>